<gene>
    <name evidence="2" type="ORF">APR42_05745</name>
</gene>
<dbReference type="RefSeq" id="WP_057481961.1">
    <property type="nucleotide sequence ID" value="NZ_BMWR01000001.1"/>
</dbReference>
<organism evidence="2 3">
    <name type="scientific">Salegentibacter mishustinae</name>
    <dbReference type="NCBI Taxonomy" id="270918"/>
    <lineage>
        <taxon>Bacteria</taxon>
        <taxon>Pseudomonadati</taxon>
        <taxon>Bacteroidota</taxon>
        <taxon>Flavobacteriia</taxon>
        <taxon>Flavobacteriales</taxon>
        <taxon>Flavobacteriaceae</taxon>
        <taxon>Salegentibacter</taxon>
    </lineage>
</organism>
<dbReference type="EMBL" id="LKTP01000023">
    <property type="protein sequence ID" value="KRG28290.1"/>
    <property type="molecule type" value="Genomic_DNA"/>
</dbReference>
<evidence type="ECO:0000313" key="3">
    <source>
        <dbReference type="Proteomes" id="UP000051643"/>
    </source>
</evidence>
<keyword evidence="1" id="KW-0732">Signal</keyword>
<feature type="signal peptide" evidence="1">
    <location>
        <begin position="1"/>
        <end position="19"/>
    </location>
</feature>
<evidence type="ECO:0000256" key="1">
    <source>
        <dbReference type="SAM" id="SignalP"/>
    </source>
</evidence>
<proteinExistence type="predicted"/>
<dbReference type="Proteomes" id="UP000051643">
    <property type="component" value="Unassembled WGS sequence"/>
</dbReference>
<comment type="caution">
    <text evidence="2">The sequence shown here is derived from an EMBL/GenBank/DDBJ whole genome shotgun (WGS) entry which is preliminary data.</text>
</comment>
<dbReference type="STRING" id="270918.APR42_05745"/>
<reference evidence="2" key="1">
    <citation type="submission" date="2015-10" db="EMBL/GenBank/DDBJ databases">
        <title>Draft genome sequence of Salegentibacter mishustinae KCTC 12263.</title>
        <authorList>
            <person name="Lin W."/>
            <person name="Zheng Q."/>
        </authorList>
    </citation>
    <scope>NUCLEOTIDE SEQUENCE [LARGE SCALE GENOMIC DNA]</scope>
    <source>
        <strain evidence="2">KCTC 12263</strain>
    </source>
</reference>
<name>A0A0Q9ZDN0_9FLAO</name>
<keyword evidence="3" id="KW-1185">Reference proteome</keyword>
<feature type="chain" id="PRO_5006389361" description="NIPSNAP family containing protein" evidence="1">
    <location>
        <begin position="20"/>
        <end position="260"/>
    </location>
</feature>
<evidence type="ECO:0000313" key="2">
    <source>
        <dbReference type="EMBL" id="KRG28290.1"/>
    </source>
</evidence>
<accession>A0A0Q9ZDN0</accession>
<evidence type="ECO:0008006" key="4">
    <source>
        <dbReference type="Google" id="ProtNLM"/>
    </source>
</evidence>
<protein>
    <recommendedName>
        <fullName evidence="4">NIPSNAP family containing protein</fullName>
    </recommendedName>
</protein>
<dbReference type="AlphaFoldDB" id="A0A0Q9ZDN0"/>
<dbReference type="OrthoDB" id="1523802at2"/>
<sequence length="260" mass="30370">MKKFLIIMALMLVSNTGIAQDKLYLIFEFMKVDNEQEQAYMETEAFWEKIHVERVKNGDILGWDLWSLKPGGEDQGYQYLTVSIYNDPLKMMSNAGNFEAALNAAYPDMPEDELNEKFYNTAKSRDLAKRIYLEQIAVTKGDFDMPLGTVAAINLMKVSQENYSIFEQNESELFQPMHQKEVDDGFRANWDLLRYMLPSGSDVYATHITVDMYKNYEQLFSSWANQRPALSEEQMGKIQEALTMRDLKYRYMATLRRKVR</sequence>